<dbReference type="InParanoid" id="G3ARH1"/>
<evidence type="ECO:0000256" key="2">
    <source>
        <dbReference type="ARBA" id="ARBA00023157"/>
    </source>
</evidence>
<dbReference type="Pfam" id="PF10203">
    <property type="entry name" value="Pet191_N"/>
    <property type="match status" value="1"/>
</dbReference>
<dbReference type="Proteomes" id="UP000000709">
    <property type="component" value="Unassembled WGS sequence"/>
</dbReference>
<dbReference type="KEGG" id="spaa:SPAPADRAFT_154223"/>
<dbReference type="PROSITE" id="PS51808">
    <property type="entry name" value="CHCH"/>
    <property type="match status" value="1"/>
</dbReference>
<keyword evidence="2" id="KW-1015">Disulfide bond</keyword>
<protein>
    <recommendedName>
        <fullName evidence="5">Mitochondrial protein PET191</fullName>
    </recommendedName>
</protein>
<sequence>MGASCKDQKKALAICLQRSPCVLIERNTPKKCLTDPELKKELPELCVHNFMAYMECRHGFFDMRKRMRGNAPMSTGKYDDVYDHLSSGDFDAHEEMKKLDILNRNLSKQRQLKEEQERLRLSGELR</sequence>
<dbReference type="PANTHER" id="PTHR28627">
    <property type="entry name" value="CYTOCHROME C OXIDASE ASSEMBLY FACTOR 5"/>
    <property type="match status" value="1"/>
</dbReference>
<dbReference type="EMBL" id="GL996503">
    <property type="protein sequence ID" value="EGW31292.1"/>
    <property type="molecule type" value="Genomic_DNA"/>
</dbReference>
<keyword evidence="4" id="KW-1185">Reference proteome</keyword>
<dbReference type="GO" id="GO:0005758">
    <property type="term" value="C:mitochondrial intermembrane space"/>
    <property type="evidence" value="ECO:0007669"/>
    <property type="project" value="EnsemblFungi"/>
</dbReference>
<evidence type="ECO:0008006" key="5">
    <source>
        <dbReference type="Google" id="ProtNLM"/>
    </source>
</evidence>
<proteinExistence type="inferred from homology"/>
<dbReference type="GeneID" id="18870974"/>
<name>G3ARH1_SPAPN</name>
<dbReference type="STRING" id="619300.G3ARH1"/>
<dbReference type="PANTHER" id="PTHR28627:SF1">
    <property type="entry name" value="CYTOCHROME C OXIDASE ASSEMBLY FACTOR 5"/>
    <property type="match status" value="1"/>
</dbReference>
<dbReference type="InterPro" id="IPR018793">
    <property type="entry name" value="Cyt_c_oxidase_assmbl_Pet191"/>
</dbReference>
<evidence type="ECO:0000313" key="4">
    <source>
        <dbReference type="Proteomes" id="UP000000709"/>
    </source>
</evidence>
<evidence type="ECO:0000256" key="1">
    <source>
        <dbReference type="ARBA" id="ARBA00007785"/>
    </source>
</evidence>
<gene>
    <name evidence="3" type="ORF">SPAPADRAFT_154223</name>
</gene>
<dbReference type="eggNOG" id="KOG4114">
    <property type="taxonomic scope" value="Eukaryota"/>
</dbReference>
<comment type="similarity">
    <text evidence="1">Belongs to the PET191 family.</text>
</comment>
<dbReference type="AlphaFoldDB" id="G3ARH1"/>
<dbReference type="FunCoup" id="G3ARH1">
    <property type="interactions" value="276"/>
</dbReference>
<accession>G3ARH1</accession>
<dbReference type="OMA" id="CIANFRA"/>
<reference evidence="3 4" key="1">
    <citation type="journal article" date="2011" name="Proc. Natl. Acad. Sci. U.S.A.">
        <title>Comparative genomics of xylose-fermenting fungi for enhanced biofuel production.</title>
        <authorList>
            <person name="Wohlbach D.J."/>
            <person name="Kuo A."/>
            <person name="Sato T.K."/>
            <person name="Potts K.M."/>
            <person name="Salamov A.A."/>
            <person name="LaButti K.M."/>
            <person name="Sun H."/>
            <person name="Clum A."/>
            <person name="Pangilinan J.L."/>
            <person name="Lindquist E.A."/>
            <person name="Lucas S."/>
            <person name="Lapidus A."/>
            <person name="Jin M."/>
            <person name="Gunawan C."/>
            <person name="Balan V."/>
            <person name="Dale B.E."/>
            <person name="Jeffries T.W."/>
            <person name="Zinkel R."/>
            <person name="Barry K.W."/>
            <person name="Grigoriev I.V."/>
            <person name="Gasch A.P."/>
        </authorList>
    </citation>
    <scope>NUCLEOTIDE SEQUENCE [LARGE SCALE GENOMIC DNA]</scope>
    <source>
        <strain evidence="4">NRRL Y-27907 / 11-Y1</strain>
    </source>
</reference>
<evidence type="ECO:0000313" key="3">
    <source>
        <dbReference type="EMBL" id="EGW31292.1"/>
    </source>
</evidence>
<organism evidence="4">
    <name type="scientific">Spathaspora passalidarum (strain NRRL Y-27907 / 11-Y1)</name>
    <dbReference type="NCBI Taxonomy" id="619300"/>
    <lineage>
        <taxon>Eukaryota</taxon>
        <taxon>Fungi</taxon>
        <taxon>Dikarya</taxon>
        <taxon>Ascomycota</taxon>
        <taxon>Saccharomycotina</taxon>
        <taxon>Pichiomycetes</taxon>
        <taxon>Debaryomycetaceae</taxon>
        <taxon>Spathaspora</taxon>
    </lineage>
</organism>
<dbReference type="HOGENOM" id="CLU_138069_1_0_1"/>
<dbReference type="RefSeq" id="XP_007376070.1">
    <property type="nucleotide sequence ID" value="XM_007376008.1"/>
</dbReference>
<dbReference type="GO" id="GO:0005743">
    <property type="term" value="C:mitochondrial inner membrane"/>
    <property type="evidence" value="ECO:0007669"/>
    <property type="project" value="EnsemblFungi"/>
</dbReference>
<dbReference type="GO" id="GO:0033617">
    <property type="term" value="P:mitochondrial respiratory chain complex IV assembly"/>
    <property type="evidence" value="ECO:0007669"/>
    <property type="project" value="EnsemblFungi"/>
</dbReference>